<protein>
    <recommendedName>
        <fullName evidence="4">Endonuclease/exonuclease/phosphatase</fullName>
    </recommendedName>
</protein>
<evidence type="ECO:0000313" key="3">
    <source>
        <dbReference type="Proteomes" id="UP000011115"/>
    </source>
</evidence>
<dbReference type="EnsemblPlants" id="PGSC0003DMT400086259">
    <property type="protein sequence ID" value="PGSC0003DMT400086259"/>
    <property type="gene ID" value="PGSC0003DMG400035830"/>
</dbReference>
<sequence length="199" mass="22358">MSVSDQMEKEKVQEEELHGEIEAPKEPPDGNQENELITGIGEANTSLLQDTTTQEGTTKIALWDDLYDIASHMNSPWLVGGDFNVITDELVQRRLRRKALCKAHVLDSFEPTLRRSSACATGLEQTETAPQSSMDGFVLVAQVKDERKGENSYLMLKRLPLAGSKDIIECVIMYYHLLLVFPIGDILVSFHYCVVESRE</sequence>
<dbReference type="Proteomes" id="UP000011115">
    <property type="component" value="Unassembled WGS sequence"/>
</dbReference>
<feature type="compositionally biased region" description="Basic and acidic residues" evidence="1">
    <location>
        <begin position="1"/>
        <end position="28"/>
    </location>
</feature>
<accession>M1DBC9</accession>
<dbReference type="HOGENOM" id="CLU_1374329_0_0_1"/>
<reference evidence="3" key="1">
    <citation type="journal article" date="2011" name="Nature">
        <title>Genome sequence and analysis of the tuber crop potato.</title>
        <authorList>
            <consortium name="The Potato Genome Sequencing Consortium"/>
        </authorList>
    </citation>
    <scope>NUCLEOTIDE SEQUENCE [LARGE SCALE GENOMIC DNA]</scope>
    <source>
        <strain evidence="3">cv. DM1-3 516 R44</strain>
    </source>
</reference>
<proteinExistence type="predicted"/>
<evidence type="ECO:0000256" key="1">
    <source>
        <dbReference type="SAM" id="MobiDB-lite"/>
    </source>
</evidence>
<dbReference type="InParanoid" id="M1DBC9"/>
<evidence type="ECO:0008006" key="4">
    <source>
        <dbReference type="Google" id="ProtNLM"/>
    </source>
</evidence>
<dbReference type="AlphaFoldDB" id="M1DBC9"/>
<reference evidence="2" key="2">
    <citation type="submission" date="2015-06" db="UniProtKB">
        <authorList>
            <consortium name="EnsemblPlants"/>
        </authorList>
    </citation>
    <scope>IDENTIFICATION</scope>
    <source>
        <strain evidence="2">DM1-3 516 R44</strain>
    </source>
</reference>
<dbReference type="PaxDb" id="4113-PGSC0003DMT400086259"/>
<evidence type="ECO:0000313" key="2">
    <source>
        <dbReference type="EnsemblPlants" id="PGSC0003DMT400086259"/>
    </source>
</evidence>
<organism evidence="2 3">
    <name type="scientific">Solanum tuberosum</name>
    <name type="common">Potato</name>
    <dbReference type="NCBI Taxonomy" id="4113"/>
    <lineage>
        <taxon>Eukaryota</taxon>
        <taxon>Viridiplantae</taxon>
        <taxon>Streptophyta</taxon>
        <taxon>Embryophyta</taxon>
        <taxon>Tracheophyta</taxon>
        <taxon>Spermatophyta</taxon>
        <taxon>Magnoliopsida</taxon>
        <taxon>eudicotyledons</taxon>
        <taxon>Gunneridae</taxon>
        <taxon>Pentapetalae</taxon>
        <taxon>asterids</taxon>
        <taxon>lamiids</taxon>
        <taxon>Solanales</taxon>
        <taxon>Solanaceae</taxon>
        <taxon>Solanoideae</taxon>
        <taxon>Solaneae</taxon>
        <taxon>Solanum</taxon>
    </lineage>
</organism>
<keyword evidence="3" id="KW-1185">Reference proteome</keyword>
<name>M1DBC9_SOLTU</name>
<dbReference type="Gramene" id="PGSC0003DMT400086259">
    <property type="protein sequence ID" value="PGSC0003DMT400086259"/>
    <property type="gene ID" value="PGSC0003DMG400035830"/>
</dbReference>
<feature type="region of interest" description="Disordered" evidence="1">
    <location>
        <begin position="1"/>
        <end position="35"/>
    </location>
</feature>